<dbReference type="InterPro" id="IPR013083">
    <property type="entry name" value="Znf_RING/FYVE/PHD"/>
</dbReference>
<dbReference type="PROSITE" id="PS50916">
    <property type="entry name" value="RABBD"/>
    <property type="match status" value="1"/>
</dbReference>
<dbReference type="InterPro" id="IPR041282">
    <property type="entry name" value="FYVE_2"/>
</dbReference>
<keyword evidence="2" id="KW-0677">Repeat</keyword>
<dbReference type="InterPro" id="IPR000008">
    <property type="entry name" value="C2_dom"/>
</dbReference>
<keyword evidence="8" id="KW-1185">Reference proteome</keyword>
<dbReference type="Pfam" id="PF00168">
    <property type="entry name" value="C2"/>
    <property type="match status" value="2"/>
</dbReference>
<dbReference type="Gene3D" id="2.60.40.150">
    <property type="entry name" value="C2 domain"/>
    <property type="match status" value="2"/>
</dbReference>
<evidence type="ECO:0008006" key="9">
    <source>
        <dbReference type="Google" id="ProtNLM"/>
    </source>
</evidence>
<dbReference type="FunFam" id="3.30.40.10:FF:000018">
    <property type="entry name" value="Synaptotagmin-like 5, isoform CRA_a"/>
    <property type="match status" value="1"/>
</dbReference>
<dbReference type="Gene3D" id="3.30.40.10">
    <property type="entry name" value="Zinc/RING finger domain, C3HC4 (zinc finger)"/>
    <property type="match status" value="1"/>
</dbReference>
<evidence type="ECO:0000256" key="4">
    <source>
        <dbReference type="SAM" id="MobiDB-lite"/>
    </source>
</evidence>
<keyword evidence="3" id="KW-0472">Membrane</keyword>
<dbReference type="EMBL" id="JBHFQA010000019">
    <property type="protein sequence ID" value="KAL2082534.1"/>
    <property type="molecule type" value="Genomic_DNA"/>
</dbReference>
<reference evidence="7 8" key="1">
    <citation type="submission" date="2024-09" db="EMBL/GenBank/DDBJ databases">
        <title>A chromosome-level genome assembly of Gray's grenadier anchovy, Coilia grayii.</title>
        <authorList>
            <person name="Fu Z."/>
        </authorList>
    </citation>
    <scope>NUCLEOTIDE SEQUENCE [LARGE SCALE GENOMIC DNA]</scope>
    <source>
        <strain evidence="7">G4</strain>
        <tissue evidence="7">Muscle</tissue>
    </source>
</reference>
<evidence type="ECO:0000256" key="3">
    <source>
        <dbReference type="ARBA" id="ARBA00023136"/>
    </source>
</evidence>
<dbReference type="SUPFAM" id="SSF57903">
    <property type="entry name" value="FYVE/PHD zinc finger"/>
    <property type="match status" value="1"/>
</dbReference>
<gene>
    <name evidence="7" type="ORF">ACEWY4_022352</name>
</gene>
<dbReference type="SUPFAM" id="SSF49562">
    <property type="entry name" value="C2 domain (Calcium/lipid-binding domain, CaLB)"/>
    <property type="match status" value="2"/>
</dbReference>
<dbReference type="InterPro" id="IPR011011">
    <property type="entry name" value="Znf_FYVE_PHD"/>
</dbReference>
<dbReference type="SMART" id="SM00239">
    <property type="entry name" value="C2"/>
    <property type="match status" value="2"/>
</dbReference>
<proteinExistence type="predicted"/>
<protein>
    <recommendedName>
        <fullName evidence="9">Synaptotagmin-like protein 3</fullName>
    </recommendedName>
</protein>
<dbReference type="AlphaFoldDB" id="A0ABD1J5R5"/>
<dbReference type="PANTHER" id="PTHR45716">
    <property type="entry name" value="BITESIZE, ISOFORM I"/>
    <property type="match status" value="1"/>
</dbReference>
<comment type="caution">
    <text evidence="7">The sequence shown here is derived from an EMBL/GenBank/DDBJ whole genome shotgun (WGS) entry which is preliminary data.</text>
</comment>
<feature type="region of interest" description="Disordered" evidence="4">
    <location>
        <begin position="220"/>
        <end position="283"/>
    </location>
</feature>
<sequence>MDLSLLQALEREKVLEVLQRDKVLRCLDEERIRRLKLELQDLRRRGAKSLARQYGERTCARCQRPLGKFWNCGAVCQGCSHRICSRCRVCLSPREWKCTVCHAQREVKTKSGEWFIEERAKKFPRETDKRESIGEILLRSYQRLSNIAIVPPTPPPVQSVVSPPFSRLPSSQGSPRPFTKSMENLMMSFTTHIKKISKSQEDVRAEPVLLTVDHGRRFSNEELKKSQSDTAVNKSSTLTKVPSLPNLFKRRRSSTPPHTDEESSQSSGYSGEKRGSTSSTATDCGLVESSSVSGELQLSLAYCCKSSCLEVVVGACRNLAYGDARKRKCHPYVKVYLLPDKSQSSKMKTAVMKNTTDPVFQETLQCSIAPELLPSRALQASVWHSETLRRKVFLGEVVIPLTRWRFEDSSTQGLMWYPLCPKMERPLRGGVEQVVGELLLKMKFSSLTQICKMNDNGIGPYEVGQVVVLITGVKNLSSSKPVSLFIKGCLALPGERELVQRTAVVKRSPSPEWAHQLVFGRVTPHELQDAPLLLGLWEHAPFGLSDRLLGTATINAGEGLSWQPLQQTPNVWHSVSLPLRANVNNRKP</sequence>
<feature type="domain" description="RabBD" evidence="6">
    <location>
        <begin position="1"/>
        <end position="118"/>
    </location>
</feature>
<dbReference type="Proteomes" id="UP001591681">
    <property type="component" value="Unassembled WGS sequence"/>
</dbReference>
<comment type="subcellular location">
    <subcellularLocation>
        <location evidence="1">Membrane</location>
        <topology evidence="1">Peripheral membrane protein</topology>
    </subcellularLocation>
</comment>
<feature type="compositionally biased region" description="Polar residues" evidence="4">
    <location>
        <begin position="228"/>
        <end position="240"/>
    </location>
</feature>
<evidence type="ECO:0000256" key="1">
    <source>
        <dbReference type="ARBA" id="ARBA00004170"/>
    </source>
</evidence>
<feature type="domain" description="C2" evidence="5">
    <location>
        <begin position="292"/>
        <end position="417"/>
    </location>
</feature>
<dbReference type="InterPro" id="IPR035892">
    <property type="entry name" value="C2_domain_sf"/>
</dbReference>
<dbReference type="InterPro" id="IPR010911">
    <property type="entry name" value="Rab_BD"/>
</dbReference>
<evidence type="ECO:0000256" key="2">
    <source>
        <dbReference type="ARBA" id="ARBA00022737"/>
    </source>
</evidence>
<accession>A0ABD1J5R5</accession>
<evidence type="ECO:0000259" key="5">
    <source>
        <dbReference type="PROSITE" id="PS50004"/>
    </source>
</evidence>
<dbReference type="FunFam" id="2.60.40.150:FF:000006">
    <property type="entry name" value="Synaptotagmin-like 5, isoform CRA_a"/>
    <property type="match status" value="1"/>
</dbReference>
<evidence type="ECO:0000313" key="7">
    <source>
        <dbReference type="EMBL" id="KAL2082534.1"/>
    </source>
</evidence>
<name>A0ABD1J5R5_9TELE</name>
<dbReference type="PANTHER" id="PTHR45716:SF1">
    <property type="entry name" value="SYNAPTOTAGMIN-LIKE PROTEIN 3"/>
    <property type="match status" value="1"/>
</dbReference>
<dbReference type="GO" id="GO:0016020">
    <property type="term" value="C:membrane"/>
    <property type="evidence" value="ECO:0007669"/>
    <property type="project" value="UniProtKB-SubCell"/>
</dbReference>
<feature type="domain" description="C2" evidence="5">
    <location>
        <begin position="443"/>
        <end position="573"/>
    </location>
</feature>
<dbReference type="PROSITE" id="PS50004">
    <property type="entry name" value="C2"/>
    <property type="match status" value="2"/>
</dbReference>
<evidence type="ECO:0000259" key="6">
    <source>
        <dbReference type="PROSITE" id="PS50916"/>
    </source>
</evidence>
<evidence type="ECO:0000313" key="8">
    <source>
        <dbReference type="Proteomes" id="UP001591681"/>
    </source>
</evidence>
<feature type="region of interest" description="Disordered" evidence="4">
    <location>
        <begin position="155"/>
        <end position="178"/>
    </location>
</feature>
<dbReference type="Pfam" id="PF02318">
    <property type="entry name" value="FYVE_2"/>
    <property type="match status" value="1"/>
</dbReference>
<organism evidence="7 8">
    <name type="scientific">Coilia grayii</name>
    <name type="common">Gray's grenadier anchovy</name>
    <dbReference type="NCBI Taxonomy" id="363190"/>
    <lineage>
        <taxon>Eukaryota</taxon>
        <taxon>Metazoa</taxon>
        <taxon>Chordata</taxon>
        <taxon>Craniata</taxon>
        <taxon>Vertebrata</taxon>
        <taxon>Euteleostomi</taxon>
        <taxon>Actinopterygii</taxon>
        <taxon>Neopterygii</taxon>
        <taxon>Teleostei</taxon>
        <taxon>Clupei</taxon>
        <taxon>Clupeiformes</taxon>
        <taxon>Clupeoidei</taxon>
        <taxon>Engraulidae</taxon>
        <taxon>Coilinae</taxon>
        <taxon>Coilia</taxon>
    </lineage>
</organism>